<comment type="similarity">
    <text evidence="4">Belongs to the methyl-accepting chemotaxis (MCP) protein family.</text>
</comment>
<dbReference type="Pfam" id="PF00015">
    <property type="entry name" value="MCPsignal"/>
    <property type="match status" value="1"/>
</dbReference>
<feature type="domain" description="T-SNARE coiled-coil homology" evidence="8">
    <location>
        <begin position="501"/>
        <end position="546"/>
    </location>
</feature>
<evidence type="ECO:0000313" key="11">
    <source>
        <dbReference type="Proteomes" id="UP000014461"/>
    </source>
</evidence>
<keyword evidence="6" id="KW-0472">Membrane</keyword>
<evidence type="ECO:0000313" key="10">
    <source>
        <dbReference type="EMBL" id="GAD03321.1"/>
    </source>
</evidence>
<proteinExistence type="inferred from homology"/>
<dbReference type="AlphaFoldDB" id="R9PU03"/>
<evidence type="ECO:0000256" key="6">
    <source>
        <dbReference type="SAM" id="Phobius"/>
    </source>
</evidence>
<dbReference type="GO" id="GO:0005886">
    <property type="term" value="C:plasma membrane"/>
    <property type="evidence" value="ECO:0007669"/>
    <property type="project" value="UniProtKB-SubCell"/>
</dbReference>
<keyword evidence="11" id="KW-1185">Reference proteome</keyword>
<evidence type="ECO:0000259" key="7">
    <source>
        <dbReference type="PROSITE" id="PS50111"/>
    </source>
</evidence>
<evidence type="ECO:0000256" key="2">
    <source>
        <dbReference type="ARBA" id="ARBA00022519"/>
    </source>
</evidence>
<keyword evidence="6" id="KW-0812">Transmembrane</keyword>
<dbReference type="PANTHER" id="PTHR32089:SF112">
    <property type="entry name" value="LYSOZYME-LIKE PROTEIN-RELATED"/>
    <property type="match status" value="1"/>
</dbReference>
<sequence length="586" mass="63557">MGADYDKDELSAIQQDLNSTLQQLSSQLSGDNKTSMEQAQQSWQALAESKSSLGKLLIEHEAFLRQIRAITYSVAANSGLTRDPEVSSYYLIDIATARLPILQSNIARLRDKGGDIADFGILDAEGNADLQFRTDNAIEVLNDMDKALAQLVSYDKQFETKLGKQAQQTTESIKRIVNLIRDEILKDQQVKTNTNTVFQLANDSLNQIEDFTAASLSYFGEELGKRKASAEQKRAVMLFALLGVLLACCYFMVGAYLSIRRTVKQIRYVAGRVNQGDLSQDLTVYGSDELADIAHDYKTTLEALRSLLEQVKSGSEEMLIATQQIDGKSQEVRDAINQQQLETQQVATAVAEMNATVNNMAEDANKAADSTLASQQAVVNGQTIVSETISTIGLINEEVLTTSTSLNQLQEQTSAIGGVIDVIRNIAEQTNLLALNAAIEAARAGEQGRGFAVVADEVRTLANRTQTSTDEIQKMIEGLQSGSSSSVNAMANASSRALSGVEQAEEAGGSFTNITQRVDEVVDLNTNIASAIEEQSKVMDEVELNIVQISDGANAALLLADEASQASVSIGQEVDKLQQIVNKYQL</sequence>
<evidence type="ECO:0000259" key="9">
    <source>
        <dbReference type="PROSITE" id="PS50885"/>
    </source>
</evidence>
<name>R9PU03_AGAAL</name>
<organism evidence="10 11">
    <name type="scientific">Agarivorans albus MKT 106</name>
    <dbReference type="NCBI Taxonomy" id="1331007"/>
    <lineage>
        <taxon>Bacteria</taxon>
        <taxon>Pseudomonadati</taxon>
        <taxon>Pseudomonadota</taxon>
        <taxon>Gammaproteobacteria</taxon>
        <taxon>Alteromonadales</taxon>
        <taxon>Alteromonadaceae</taxon>
        <taxon>Agarivorans</taxon>
    </lineage>
</organism>
<dbReference type="InterPro" id="IPR003660">
    <property type="entry name" value="HAMP_dom"/>
</dbReference>
<dbReference type="Pfam" id="PF00672">
    <property type="entry name" value="HAMP"/>
    <property type="match status" value="1"/>
</dbReference>
<evidence type="ECO:0000256" key="3">
    <source>
        <dbReference type="ARBA" id="ARBA00023224"/>
    </source>
</evidence>
<dbReference type="CDD" id="cd11386">
    <property type="entry name" value="MCP_signal"/>
    <property type="match status" value="1"/>
</dbReference>
<dbReference type="PROSITE" id="PS50192">
    <property type="entry name" value="T_SNARE"/>
    <property type="match status" value="1"/>
</dbReference>
<evidence type="ECO:0000259" key="8">
    <source>
        <dbReference type="PROSITE" id="PS50192"/>
    </source>
</evidence>
<comment type="subcellular location">
    <subcellularLocation>
        <location evidence="1">Cell inner membrane</location>
        <topology evidence="1">Multi-pass membrane protein</topology>
    </subcellularLocation>
</comment>
<evidence type="ECO:0000256" key="1">
    <source>
        <dbReference type="ARBA" id="ARBA00004429"/>
    </source>
</evidence>
<accession>R9PU03</accession>
<dbReference type="PANTHER" id="PTHR32089">
    <property type="entry name" value="METHYL-ACCEPTING CHEMOTAXIS PROTEIN MCPB"/>
    <property type="match status" value="1"/>
</dbReference>
<dbReference type="Gene3D" id="1.10.287.950">
    <property type="entry name" value="Methyl-accepting chemotaxis protein"/>
    <property type="match status" value="1"/>
</dbReference>
<keyword evidence="2" id="KW-1003">Cell membrane</keyword>
<dbReference type="STRING" id="1331007.AALB_3401"/>
<dbReference type="SMART" id="SM00283">
    <property type="entry name" value="MA"/>
    <property type="match status" value="1"/>
</dbReference>
<dbReference type="SUPFAM" id="SSF58104">
    <property type="entry name" value="Methyl-accepting chemotaxis protein (MCP) signaling domain"/>
    <property type="match status" value="1"/>
</dbReference>
<dbReference type="PRINTS" id="PR00260">
    <property type="entry name" value="CHEMTRNSDUCR"/>
</dbReference>
<dbReference type="GO" id="GO:0007165">
    <property type="term" value="P:signal transduction"/>
    <property type="evidence" value="ECO:0007669"/>
    <property type="project" value="UniProtKB-KW"/>
</dbReference>
<dbReference type="Proteomes" id="UP000014461">
    <property type="component" value="Unassembled WGS sequence"/>
</dbReference>
<dbReference type="EMBL" id="BARX01000025">
    <property type="protein sequence ID" value="GAD03321.1"/>
    <property type="molecule type" value="Genomic_DNA"/>
</dbReference>
<reference evidence="10" key="1">
    <citation type="journal article" date="2013" name="Genome Announc.">
        <title>Draft Genome Sequence of Agarivorans albus Strain MKT 106T, an Agarolytic Marine Bacterium.</title>
        <authorList>
            <person name="Yasuike M."/>
            <person name="Nakamura Y."/>
            <person name="Kai W."/>
            <person name="Fujiwara A."/>
            <person name="Fukui Y."/>
            <person name="Satomi M."/>
            <person name="Sano M."/>
        </authorList>
    </citation>
    <scope>NUCLEOTIDE SEQUENCE [LARGE SCALE GENOMIC DNA]</scope>
</reference>
<evidence type="ECO:0000256" key="4">
    <source>
        <dbReference type="ARBA" id="ARBA00029447"/>
    </source>
</evidence>
<dbReference type="InterPro" id="IPR004090">
    <property type="entry name" value="Chemotax_Me-accpt_rcpt"/>
</dbReference>
<dbReference type="PROSITE" id="PS50885">
    <property type="entry name" value="HAMP"/>
    <property type="match status" value="1"/>
</dbReference>
<dbReference type="FunFam" id="1.10.287.950:FF:000001">
    <property type="entry name" value="Methyl-accepting chemotaxis sensory transducer"/>
    <property type="match status" value="1"/>
</dbReference>
<protein>
    <submittedName>
        <fullName evidence="10">Methyl-accepting chemotaxis protein</fullName>
    </submittedName>
</protein>
<feature type="transmembrane region" description="Helical" evidence="6">
    <location>
        <begin position="235"/>
        <end position="257"/>
    </location>
</feature>
<evidence type="ECO:0000256" key="5">
    <source>
        <dbReference type="PROSITE-ProRule" id="PRU00284"/>
    </source>
</evidence>
<dbReference type="InterPro" id="IPR000727">
    <property type="entry name" value="T_SNARE_dom"/>
</dbReference>
<keyword evidence="6" id="KW-1133">Transmembrane helix</keyword>
<keyword evidence="3 5" id="KW-0807">Transducer</keyword>
<dbReference type="GO" id="GO:0004888">
    <property type="term" value="F:transmembrane signaling receptor activity"/>
    <property type="evidence" value="ECO:0007669"/>
    <property type="project" value="InterPro"/>
</dbReference>
<dbReference type="SMART" id="SM00304">
    <property type="entry name" value="HAMP"/>
    <property type="match status" value="1"/>
</dbReference>
<dbReference type="InterPro" id="IPR004089">
    <property type="entry name" value="MCPsignal_dom"/>
</dbReference>
<feature type="domain" description="HAMP" evidence="9">
    <location>
        <begin position="257"/>
        <end position="309"/>
    </location>
</feature>
<feature type="domain" description="Methyl-accepting transducer" evidence="7">
    <location>
        <begin position="314"/>
        <end position="550"/>
    </location>
</feature>
<comment type="caution">
    <text evidence="10">The sequence shown here is derived from an EMBL/GenBank/DDBJ whole genome shotgun (WGS) entry which is preliminary data.</text>
</comment>
<dbReference type="CDD" id="cd06225">
    <property type="entry name" value="HAMP"/>
    <property type="match status" value="1"/>
</dbReference>
<keyword evidence="2" id="KW-0997">Cell inner membrane</keyword>
<gene>
    <name evidence="10" type="ORF">AALB_3401</name>
</gene>
<dbReference type="GO" id="GO:0006935">
    <property type="term" value="P:chemotaxis"/>
    <property type="evidence" value="ECO:0007669"/>
    <property type="project" value="InterPro"/>
</dbReference>
<dbReference type="PROSITE" id="PS50111">
    <property type="entry name" value="CHEMOTAXIS_TRANSDUC_2"/>
    <property type="match status" value="1"/>
</dbReference>